<dbReference type="InterPro" id="IPR050596">
    <property type="entry name" value="AspAT/PAT-like"/>
</dbReference>
<proteinExistence type="inferred from homology"/>
<dbReference type="InterPro" id="IPR015421">
    <property type="entry name" value="PyrdxlP-dep_Trfase_major"/>
</dbReference>
<name>A0A832XHJ4_9ARCH</name>
<comment type="subunit">
    <text evidence="3">Homodimer.</text>
</comment>
<keyword evidence="4 8" id="KW-0032">Aminotransferase</keyword>
<dbReference type="PANTHER" id="PTHR46383:SF1">
    <property type="entry name" value="ASPARTATE AMINOTRANSFERASE"/>
    <property type="match status" value="1"/>
</dbReference>
<keyword evidence="5" id="KW-0808">Transferase</keyword>
<comment type="cofactor">
    <cofactor evidence="1">
        <name>pyridoxal 5'-phosphate</name>
        <dbReference type="ChEBI" id="CHEBI:597326"/>
    </cofactor>
</comment>
<dbReference type="Pfam" id="PF00155">
    <property type="entry name" value="Aminotran_1_2"/>
    <property type="match status" value="1"/>
</dbReference>
<dbReference type="Proteomes" id="UP000604391">
    <property type="component" value="Unassembled WGS sequence"/>
</dbReference>
<protein>
    <submittedName>
        <fullName evidence="8">Pyridoxal phosphate-dependent aminotransferase</fullName>
    </submittedName>
</protein>
<dbReference type="EMBL" id="DVAD01000009">
    <property type="protein sequence ID" value="HIJ99525.1"/>
    <property type="molecule type" value="Genomic_DNA"/>
</dbReference>
<keyword evidence="9" id="KW-1185">Reference proteome</keyword>
<dbReference type="GO" id="GO:0030170">
    <property type="term" value="F:pyridoxal phosphate binding"/>
    <property type="evidence" value="ECO:0007669"/>
    <property type="project" value="InterPro"/>
</dbReference>
<evidence type="ECO:0000256" key="1">
    <source>
        <dbReference type="ARBA" id="ARBA00001933"/>
    </source>
</evidence>
<dbReference type="GO" id="GO:0008483">
    <property type="term" value="F:transaminase activity"/>
    <property type="evidence" value="ECO:0007669"/>
    <property type="project" value="UniProtKB-KW"/>
</dbReference>
<evidence type="ECO:0000313" key="9">
    <source>
        <dbReference type="Proteomes" id="UP000604391"/>
    </source>
</evidence>
<dbReference type="SUPFAM" id="SSF53383">
    <property type="entry name" value="PLP-dependent transferases"/>
    <property type="match status" value="1"/>
</dbReference>
<comment type="similarity">
    <text evidence="2">Belongs to the class-I pyridoxal-phosphate-dependent aminotransferase family.</text>
</comment>
<dbReference type="GO" id="GO:0006520">
    <property type="term" value="P:amino acid metabolic process"/>
    <property type="evidence" value="ECO:0007669"/>
    <property type="project" value="InterPro"/>
</dbReference>
<dbReference type="AlphaFoldDB" id="A0A832XHJ4"/>
<evidence type="ECO:0000256" key="5">
    <source>
        <dbReference type="ARBA" id="ARBA00022679"/>
    </source>
</evidence>
<dbReference type="Gene3D" id="3.40.640.10">
    <property type="entry name" value="Type I PLP-dependent aspartate aminotransferase-like (Major domain)"/>
    <property type="match status" value="1"/>
</dbReference>
<organism evidence="8 9">
    <name type="scientific">Candidatus Undinarchaeum marinum</name>
    <dbReference type="NCBI Taxonomy" id="2756141"/>
    <lineage>
        <taxon>Archaea</taxon>
        <taxon>Candidatus Undinarchaeota</taxon>
        <taxon>Candidatus Undinarchaeia</taxon>
        <taxon>Candidatus Undinarchaeales</taxon>
        <taxon>Candidatus Undinarchaeaceae</taxon>
        <taxon>Candidatus Undinarchaeum</taxon>
    </lineage>
</organism>
<evidence type="ECO:0000256" key="3">
    <source>
        <dbReference type="ARBA" id="ARBA00011738"/>
    </source>
</evidence>
<feature type="domain" description="Aminotransferase class I/classII large" evidence="7">
    <location>
        <begin position="33"/>
        <end position="376"/>
    </location>
</feature>
<evidence type="ECO:0000259" key="7">
    <source>
        <dbReference type="Pfam" id="PF00155"/>
    </source>
</evidence>
<sequence>MSPILSSVESSITESPIRRIAQLLEKAGDDSSIISFGGGAPSLAPPKEVVDAMISSLRKDPFKAVSYTSTKGLPSLREKIAEDLTKSGDSVDSNQIALSTGATGGLFMALEDIVNPGDEVIVSDPTYVGYEGPALIERAKLRRIPVKKENDFQLTPDAVNETITKKTKIIIILSPDNPTGRIQKKKNVKGIADIAKDNNLWIVSDDTYKDIIYEGSHTYIHKYAPENTITACTFSKSSSIPGLRLGYVYGPKEAIDGITKFSQYVMLCTNKLSQAAAEAFYPVKETYLNKTVIPTYKKRRDVMGNMIKKHLSVCDYVKPHGAFYYFVDLCDSKLDDEEFCNRLLEEQKVVAIPGKYFGNEGKGHIRLTFVSENEKRIEEGILKIKDFMEEL</sequence>
<dbReference type="InterPro" id="IPR015424">
    <property type="entry name" value="PyrdxlP-dep_Trfase"/>
</dbReference>
<dbReference type="InterPro" id="IPR004839">
    <property type="entry name" value="Aminotransferase_I/II_large"/>
</dbReference>
<evidence type="ECO:0000256" key="2">
    <source>
        <dbReference type="ARBA" id="ARBA00007441"/>
    </source>
</evidence>
<dbReference type="CDD" id="cd00609">
    <property type="entry name" value="AAT_like"/>
    <property type="match status" value="1"/>
</dbReference>
<gene>
    <name evidence="8" type="ORF">H1011_01715</name>
</gene>
<evidence type="ECO:0000256" key="4">
    <source>
        <dbReference type="ARBA" id="ARBA00022576"/>
    </source>
</evidence>
<keyword evidence="6" id="KW-0663">Pyridoxal phosphate</keyword>
<comment type="caution">
    <text evidence="8">The sequence shown here is derived from an EMBL/GenBank/DDBJ whole genome shotgun (WGS) entry which is preliminary data.</text>
</comment>
<accession>A0A832XHJ4</accession>
<dbReference type="PANTHER" id="PTHR46383">
    <property type="entry name" value="ASPARTATE AMINOTRANSFERASE"/>
    <property type="match status" value="1"/>
</dbReference>
<evidence type="ECO:0000256" key="6">
    <source>
        <dbReference type="ARBA" id="ARBA00022898"/>
    </source>
</evidence>
<dbReference type="InterPro" id="IPR015422">
    <property type="entry name" value="PyrdxlP-dep_Trfase_small"/>
</dbReference>
<dbReference type="Gene3D" id="3.90.1150.10">
    <property type="entry name" value="Aspartate Aminotransferase, domain 1"/>
    <property type="match status" value="1"/>
</dbReference>
<evidence type="ECO:0000313" key="8">
    <source>
        <dbReference type="EMBL" id="HIJ99525.1"/>
    </source>
</evidence>
<reference evidence="8 9" key="1">
    <citation type="journal article" name="Nat. Commun.">
        <title>Undinarchaeota illuminate DPANN phylogeny and the impact of gene transfer on archaeal evolution.</title>
        <authorList>
            <person name="Dombrowski N."/>
            <person name="Williams T.A."/>
            <person name="Sun J."/>
            <person name="Woodcroft B.J."/>
            <person name="Lee J.H."/>
            <person name="Minh B.Q."/>
            <person name="Rinke C."/>
            <person name="Spang A."/>
        </authorList>
    </citation>
    <scope>NUCLEOTIDE SEQUENCE [LARGE SCALE GENOMIC DNA]</scope>
    <source>
        <strain evidence="8">MAG_bin17</strain>
    </source>
</reference>